<dbReference type="InterPro" id="IPR006234">
    <property type="entry name" value="O-succ-hSer_sulfhydrylase"/>
</dbReference>
<name>A0A1W1CSK0_9ZZZZ</name>
<dbReference type="GO" id="GO:0016846">
    <property type="term" value="F:carbon-sulfur lyase activity"/>
    <property type="evidence" value="ECO:0007669"/>
    <property type="project" value="TreeGrafter"/>
</dbReference>
<dbReference type="AlphaFoldDB" id="A0A1W1CSK0"/>
<dbReference type="PIRSF" id="PIRSF001434">
    <property type="entry name" value="CGS"/>
    <property type="match status" value="1"/>
</dbReference>
<dbReference type="GO" id="GO:0071268">
    <property type="term" value="P:homocysteine biosynthetic process"/>
    <property type="evidence" value="ECO:0007669"/>
    <property type="project" value="InterPro"/>
</dbReference>
<sequence>MKNKKLQTQAIRTGYIRSQEQEHSEAIFLTSSFVFDSAEQAKKRFAKEEVGNIYARFTNPTVATFEKRLAALEGAKQCVATATGMAAIFATVMALCKSGDHIVVSKSVFGTTLVLLNDIVAKYGIEISWVDLIDLNDWQKNIKKNTKLFLLETPSNPMLDVVDIEKLSEIAHTKNILLAIDNCFLTPFGQQPLKLGADIIIHSATKYIDGQGRCLGGAVLGSEDLMNEISLFVRNTGPTMSAFNAWILLKGLETLSLRFREHCANALKLATWLEKQPQIEKVYYLGLVNNKHHSLAKQQQTAFGGIVSFVVKGGQKSAWEVIDKTQFLSITANLGDTKTTITHPATTTHSRLSEEERQEAGIVDGLIRVSVGLENIDDIIADIHLV</sequence>
<keyword evidence="3" id="KW-0808">Transferase</keyword>
<evidence type="ECO:0000313" key="3">
    <source>
        <dbReference type="EMBL" id="SFV68703.1"/>
    </source>
</evidence>
<dbReference type="GO" id="GO:0030170">
    <property type="term" value="F:pyridoxal phosphate binding"/>
    <property type="evidence" value="ECO:0007669"/>
    <property type="project" value="InterPro"/>
</dbReference>
<dbReference type="Gene3D" id="3.40.640.10">
    <property type="entry name" value="Type I PLP-dependent aspartate aminotransferase-like (Major domain)"/>
    <property type="match status" value="1"/>
</dbReference>
<dbReference type="SUPFAM" id="SSF53383">
    <property type="entry name" value="PLP-dependent transferases"/>
    <property type="match status" value="1"/>
</dbReference>
<dbReference type="FunFam" id="3.90.1150.10:FF:000033">
    <property type="entry name" value="Cystathionine gamma-synthase"/>
    <property type="match status" value="1"/>
</dbReference>
<dbReference type="GO" id="GO:0019346">
    <property type="term" value="P:transsulfuration"/>
    <property type="evidence" value="ECO:0007669"/>
    <property type="project" value="InterPro"/>
</dbReference>
<evidence type="ECO:0000256" key="2">
    <source>
        <dbReference type="ARBA" id="ARBA00022898"/>
    </source>
</evidence>
<gene>
    <name evidence="3" type="ORF">MNB_SUP05-5-517</name>
</gene>
<comment type="cofactor">
    <cofactor evidence="1">
        <name>pyridoxal 5'-phosphate</name>
        <dbReference type="ChEBI" id="CHEBI:597326"/>
    </cofactor>
</comment>
<dbReference type="InterPro" id="IPR054542">
    <property type="entry name" value="Cys_met_metab_PP"/>
</dbReference>
<organism evidence="3">
    <name type="scientific">hydrothermal vent metagenome</name>
    <dbReference type="NCBI Taxonomy" id="652676"/>
    <lineage>
        <taxon>unclassified sequences</taxon>
        <taxon>metagenomes</taxon>
        <taxon>ecological metagenomes</taxon>
    </lineage>
</organism>
<dbReference type="EC" id="2.5.1.48" evidence="3"/>
<dbReference type="InterPro" id="IPR015422">
    <property type="entry name" value="PyrdxlP-dep_Trfase_small"/>
</dbReference>
<dbReference type="EC" id="2.5.1.49" evidence="3"/>
<dbReference type="PANTHER" id="PTHR11808">
    <property type="entry name" value="TRANS-SULFURATION ENZYME FAMILY MEMBER"/>
    <property type="match status" value="1"/>
</dbReference>
<evidence type="ECO:0000256" key="1">
    <source>
        <dbReference type="ARBA" id="ARBA00001933"/>
    </source>
</evidence>
<reference evidence="3" key="1">
    <citation type="submission" date="2016-10" db="EMBL/GenBank/DDBJ databases">
        <authorList>
            <person name="de Groot N.N."/>
        </authorList>
    </citation>
    <scope>NUCLEOTIDE SEQUENCE</scope>
</reference>
<dbReference type="EMBL" id="FPHJ01000062">
    <property type="protein sequence ID" value="SFV68703.1"/>
    <property type="molecule type" value="Genomic_DNA"/>
</dbReference>
<protein>
    <submittedName>
        <fullName evidence="3">O-acetylhomoserine sulfhydrylase / O-succinylhomoserine sulfhydrylase</fullName>
        <ecNumber evidence="3">2.5.1.48</ecNumber>
        <ecNumber evidence="3">2.5.1.49</ecNumber>
    </submittedName>
</protein>
<dbReference type="GO" id="GO:0003961">
    <property type="term" value="F:O-acetylhomoserine aminocarboxypropyltransferase activity"/>
    <property type="evidence" value="ECO:0007669"/>
    <property type="project" value="UniProtKB-EC"/>
</dbReference>
<dbReference type="HAMAP" id="MF_02056">
    <property type="entry name" value="MetZ"/>
    <property type="match status" value="1"/>
</dbReference>
<accession>A0A1W1CSK0</accession>
<dbReference type="InterPro" id="IPR015421">
    <property type="entry name" value="PyrdxlP-dep_Trfase_major"/>
</dbReference>
<dbReference type="InterPro" id="IPR015424">
    <property type="entry name" value="PyrdxlP-dep_Trfase"/>
</dbReference>
<proteinExistence type="inferred from homology"/>
<dbReference type="PROSITE" id="PS00868">
    <property type="entry name" value="CYS_MET_METAB_PP"/>
    <property type="match status" value="1"/>
</dbReference>
<dbReference type="InterPro" id="IPR000277">
    <property type="entry name" value="Cys/Met-Metab_PyrdxlP-dep_enz"/>
</dbReference>
<dbReference type="Gene3D" id="3.90.1150.10">
    <property type="entry name" value="Aspartate Aminotransferase, domain 1"/>
    <property type="match status" value="1"/>
</dbReference>
<dbReference type="PANTHER" id="PTHR11808:SF80">
    <property type="entry name" value="CYSTATHIONINE GAMMA-LYASE"/>
    <property type="match status" value="1"/>
</dbReference>
<dbReference type="GO" id="GO:0005737">
    <property type="term" value="C:cytoplasm"/>
    <property type="evidence" value="ECO:0007669"/>
    <property type="project" value="TreeGrafter"/>
</dbReference>
<dbReference type="CDD" id="cd00614">
    <property type="entry name" value="CGS_like"/>
    <property type="match status" value="1"/>
</dbReference>
<dbReference type="Pfam" id="PF01053">
    <property type="entry name" value="Cys_Met_Meta_PP"/>
    <property type="match status" value="1"/>
</dbReference>
<dbReference type="NCBIfam" id="NF006003">
    <property type="entry name" value="PRK08133.1"/>
    <property type="match status" value="1"/>
</dbReference>
<dbReference type="GO" id="GO:0003962">
    <property type="term" value="F:cystathionine gamma-synthase activity"/>
    <property type="evidence" value="ECO:0007669"/>
    <property type="project" value="UniProtKB-EC"/>
</dbReference>
<keyword evidence="2" id="KW-0663">Pyridoxal phosphate</keyword>
<dbReference type="FunFam" id="3.40.640.10:FF:000046">
    <property type="entry name" value="Cystathionine gamma-lyase"/>
    <property type="match status" value="1"/>
</dbReference>
<dbReference type="NCBIfam" id="TIGR01325">
    <property type="entry name" value="O_suc_HS_sulf"/>
    <property type="match status" value="1"/>
</dbReference>